<accession>A0A3D3R1U2</accession>
<dbReference type="CDD" id="cd07812">
    <property type="entry name" value="SRPBCC"/>
    <property type="match status" value="1"/>
</dbReference>
<sequence>MQIPSDKSRSTGERAALEITHHQEIIAPIDLVFSYLNDDEKMKLWMEGLESVEYPKGKKPESKAGTKFIHSIKEGLNTQTYKGIITEYEPPSLLAVKLSHPAHRIKVTYELTSLGRKTELDYHCELEYTSFYYRFMGVLFSWFTKRILKSQLAKLKQLAEQESVRRVPPAN</sequence>
<dbReference type="Gene3D" id="3.30.530.20">
    <property type="match status" value="1"/>
</dbReference>
<dbReference type="Pfam" id="PF10604">
    <property type="entry name" value="Polyketide_cyc2"/>
    <property type="match status" value="1"/>
</dbReference>
<name>A0A3D3R1U2_9PLAN</name>
<comment type="caution">
    <text evidence="1">The sequence shown here is derived from an EMBL/GenBank/DDBJ whole genome shotgun (WGS) entry which is preliminary data.</text>
</comment>
<evidence type="ECO:0000313" key="1">
    <source>
        <dbReference type="EMBL" id="HCO22793.1"/>
    </source>
</evidence>
<dbReference type="AlphaFoldDB" id="A0A3D3R1U2"/>
<dbReference type="SUPFAM" id="SSF55961">
    <property type="entry name" value="Bet v1-like"/>
    <property type="match status" value="1"/>
</dbReference>
<gene>
    <name evidence="1" type="ORF">DIT97_06950</name>
</gene>
<reference evidence="1 2" key="1">
    <citation type="journal article" date="2018" name="Nat. Biotechnol.">
        <title>A standardized bacterial taxonomy based on genome phylogeny substantially revises the tree of life.</title>
        <authorList>
            <person name="Parks D.H."/>
            <person name="Chuvochina M."/>
            <person name="Waite D.W."/>
            <person name="Rinke C."/>
            <person name="Skarshewski A."/>
            <person name="Chaumeil P.A."/>
            <person name="Hugenholtz P."/>
        </authorList>
    </citation>
    <scope>NUCLEOTIDE SEQUENCE [LARGE SCALE GENOMIC DNA]</scope>
    <source>
        <strain evidence="1">UBA9375</strain>
    </source>
</reference>
<evidence type="ECO:0000313" key="2">
    <source>
        <dbReference type="Proteomes" id="UP000263642"/>
    </source>
</evidence>
<dbReference type="InterPro" id="IPR019587">
    <property type="entry name" value="Polyketide_cyclase/dehydratase"/>
</dbReference>
<protein>
    <recommendedName>
        <fullName evidence="3">Polyketide cyclase / dehydrase and lipid transport</fullName>
    </recommendedName>
</protein>
<dbReference type="Proteomes" id="UP000263642">
    <property type="component" value="Unassembled WGS sequence"/>
</dbReference>
<proteinExistence type="predicted"/>
<evidence type="ECO:0008006" key="3">
    <source>
        <dbReference type="Google" id="ProtNLM"/>
    </source>
</evidence>
<dbReference type="InterPro" id="IPR023393">
    <property type="entry name" value="START-like_dom_sf"/>
</dbReference>
<dbReference type="EMBL" id="DQAY01000045">
    <property type="protein sequence ID" value="HCO22793.1"/>
    <property type="molecule type" value="Genomic_DNA"/>
</dbReference>
<organism evidence="1 2">
    <name type="scientific">Gimesia maris</name>
    <dbReference type="NCBI Taxonomy" id="122"/>
    <lineage>
        <taxon>Bacteria</taxon>
        <taxon>Pseudomonadati</taxon>
        <taxon>Planctomycetota</taxon>
        <taxon>Planctomycetia</taxon>
        <taxon>Planctomycetales</taxon>
        <taxon>Planctomycetaceae</taxon>
        <taxon>Gimesia</taxon>
    </lineage>
</organism>